<protein>
    <submittedName>
        <fullName evidence="1">Uncharacterized protein</fullName>
    </submittedName>
</protein>
<proteinExistence type="predicted"/>
<organism evidence="1 2">
    <name type="scientific">Streptococcus danieliae</name>
    <dbReference type="NCBI Taxonomy" id="747656"/>
    <lineage>
        <taxon>Bacteria</taxon>
        <taxon>Bacillati</taxon>
        <taxon>Bacillota</taxon>
        <taxon>Bacilli</taxon>
        <taxon>Lactobacillales</taxon>
        <taxon>Streptococcaceae</taxon>
        <taxon>Streptococcus</taxon>
    </lineage>
</organism>
<evidence type="ECO:0000313" key="1">
    <source>
        <dbReference type="EMBL" id="NYS96747.1"/>
    </source>
</evidence>
<gene>
    <name evidence="1" type="ORF">HZY94_06090</name>
</gene>
<name>A0A7Z0M7E2_9STRE</name>
<dbReference type="EMBL" id="JACBXX010000132">
    <property type="protein sequence ID" value="NYS96747.1"/>
    <property type="molecule type" value="Genomic_DNA"/>
</dbReference>
<accession>A0A7Z0M7E2</accession>
<dbReference type="RefSeq" id="WP_179925445.1">
    <property type="nucleotide sequence ID" value="NZ_JACBXX010000132.1"/>
</dbReference>
<dbReference type="Proteomes" id="UP000589521">
    <property type="component" value="Unassembled WGS sequence"/>
</dbReference>
<sequence length="180" mass="21509">MIDKMTQIKLKKYLVLLGVSLSLAGIVYGYIQYNLARYSVYYASHMPRKEEAKPELIMALENINWIDKQNTENIYFHEDREDIIYLNKDAYFKKKKKYTDYYVRLEKKNGLNFYYTDSIGKFRTYSSPDNWEEKPLEEVSLQELENLLAPATKDIVKAQKTPTINLQKLFNQKYESRFNH</sequence>
<dbReference type="AlphaFoldDB" id="A0A7Z0M7E2"/>
<comment type="caution">
    <text evidence="1">The sequence shown here is derived from an EMBL/GenBank/DDBJ whole genome shotgun (WGS) entry which is preliminary data.</text>
</comment>
<evidence type="ECO:0000313" key="2">
    <source>
        <dbReference type="Proteomes" id="UP000589521"/>
    </source>
</evidence>
<reference evidence="1 2" key="1">
    <citation type="submission" date="2020-07" db="EMBL/GenBank/DDBJ databases">
        <title>MOT database genomes.</title>
        <authorList>
            <person name="Joseph S."/>
            <person name="Aduse-Opoku J."/>
            <person name="Hashim A."/>
            <person name="Wade W."/>
            <person name="Curtis M."/>
        </authorList>
    </citation>
    <scope>NUCLEOTIDE SEQUENCE [LARGE SCALE GENOMIC DNA]</scope>
    <source>
        <strain evidence="1 2">STR</strain>
    </source>
</reference>